<protein>
    <submittedName>
        <fullName evidence="2">ISL3 family transposase</fullName>
    </submittedName>
</protein>
<dbReference type="EMBL" id="VDES01000001">
    <property type="protein sequence ID" value="MBA1373220.1"/>
    <property type="molecule type" value="Genomic_DNA"/>
</dbReference>
<evidence type="ECO:0000313" key="2">
    <source>
        <dbReference type="EMBL" id="MBA1373220.1"/>
    </source>
</evidence>
<dbReference type="AlphaFoldDB" id="A0A7V8U7E2"/>
<gene>
    <name evidence="2" type="ORF">FG486_02625</name>
</gene>
<dbReference type="Pfam" id="PF01610">
    <property type="entry name" value="DDE_Tnp_ISL3"/>
    <property type="match status" value="1"/>
</dbReference>
<dbReference type="RefSeq" id="WP_181266332.1">
    <property type="nucleotide sequence ID" value="NZ_BAAAGB010000002.1"/>
</dbReference>
<sequence>MNWLRLDHLEAADPIVIKDSDGRVVEVQVPCEPTQRRIPMCCFKARMDRHGKRQLRVRDRRLDPAPTWLLVNVQRWKCGNCGRVHNEELPDLHDTHRVTNRLYDDIALSAIKRTFEDAATFHAVESTLVKRIFKSVAAEKLQDYRFQCPRVLGVDEKFLKKRARWVAYDVENATALELLPGRDETDIRALLCQAEDPERVEVFCQDMYFPYRNLAGEFFPKALIVIDKFHVVRMANEAMDEARRAVQAQLEPEARVRMANMRRLFLKRWDDLDRNAQDRLAEVVELHEVLKLSYTWKEKFFDIFEMEGRTKAEQALMAWQGDMPSSIRKFYGPIKRNLKVWGTLIFNYFDASYTSAGVENFNGLLDRMNADGYGYSFDQLRAKALLKYGNLVPKADLRMYFDEFDLEPRPLTYSLGIGIPLSTIIDDLEAHTF</sequence>
<dbReference type="InterPro" id="IPR047951">
    <property type="entry name" value="Transpos_ISL3"/>
</dbReference>
<dbReference type="Proteomes" id="UP000589292">
    <property type="component" value="Unassembled WGS sequence"/>
</dbReference>
<dbReference type="PANTHER" id="PTHR33498:SF1">
    <property type="entry name" value="TRANSPOSASE FOR INSERTION SEQUENCE ELEMENT IS1557"/>
    <property type="match status" value="1"/>
</dbReference>
<keyword evidence="3" id="KW-1185">Reference proteome</keyword>
<reference evidence="2 3" key="1">
    <citation type="journal article" date="1994" name="Int. J. Syst. Bacteriol.">
        <title>Phylogenetic positions of novel aerobic, bacteriochlorophyll a-containing bacteria and description of Roseococcus thiosulfatophilus gen. nov., sp. nov., Erythromicrobium ramosum gen. nov., sp. nov., and Erythrobacter litoralis sp. nov.</title>
        <authorList>
            <person name="Yurkov V."/>
            <person name="Stackebrandt E."/>
            <person name="Holmes A."/>
            <person name="Fuerst J.A."/>
            <person name="Hugenholtz P."/>
            <person name="Golecki J."/>
            <person name="Gad'on N."/>
            <person name="Gorlenko V.M."/>
            <person name="Kompantseva E.I."/>
            <person name="Drews G."/>
        </authorList>
    </citation>
    <scope>NUCLEOTIDE SEQUENCE [LARGE SCALE GENOMIC DNA]</scope>
    <source>
        <strain evidence="2 3">KR-99</strain>
    </source>
</reference>
<accession>A0A7V8U7E2</accession>
<name>A0A7V8U7E2_9SPHN</name>
<proteinExistence type="predicted"/>
<dbReference type="PANTHER" id="PTHR33498">
    <property type="entry name" value="TRANSPOSASE FOR INSERTION SEQUENCE ELEMENT IS1557"/>
    <property type="match status" value="1"/>
</dbReference>
<evidence type="ECO:0000259" key="1">
    <source>
        <dbReference type="Pfam" id="PF01610"/>
    </source>
</evidence>
<dbReference type="NCBIfam" id="NF033550">
    <property type="entry name" value="transpos_ISL3"/>
    <property type="match status" value="1"/>
</dbReference>
<evidence type="ECO:0000313" key="3">
    <source>
        <dbReference type="Proteomes" id="UP000589292"/>
    </source>
</evidence>
<feature type="domain" description="Transposase IS204/IS1001/IS1096/IS1165 DDE" evidence="1">
    <location>
        <begin position="152"/>
        <end position="383"/>
    </location>
</feature>
<dbReference type="InterPro" id="IPR002560">
    <property type="entry name" value="Transposase_DDE"/>
</dbReference>
<comment type="caution">
    <text evidence="2">The sequence shown here is derived from an EMBL/GenBank/DDBJ whole genome shotgun (WGS) entry which is preliminary data.</text>
</comment>
<organism evidence="2 3">
    <name type="scientific">Sphingomonas ursincola</name>
    <dbReference type="NCBI Taxonomy" id="56361"/>
    <lineage>
        <taxon>Bacteria</taxon>
        <taxon>Pseudomonadati</taxon>
        <taxon>Pseudomonadota</taxon>
        <taxon>Alphaproteobacteria</taxon>
        <taxon>Sphingomonadales</taxon>
        <taxon>Sphingomonadaceae</taxon>
        <taxon>Sphingomonas</taxon>
    </lineage>
</organism>